<proteinExistence type="predicted"/>
<dbReference type="AlphaFoldDB" id="A0AAW0LVS0"/>
<comment type="caution">
    <text evidence="2">The sequence shown here is derived from an EMBL/GenBank/DDBJ whole genome shotgun (WGS) entry which is preliminary data.</text>
</comment>
<accession>A0AAW0LVS0</accession>
<organism evidence="2 3">
    <name type="scientific">Quercus suber</name>
    <name type="common">Cork oak</name>
    <dbReference type="NCBI Taxonomy" id="58331"/>
    <lineage>
        <taxon>Eukaryota</taxon>
        <taxon>Viridiplantae</taxon>
        <taxon>Streptophyta</taxon>
        <taxon>Embryophyta</taxon>
        <taxon>Tracheophyta</taxon>
        <taxon>Spermatophyta</taxon>
        <taxon>Magnoliopsida</taxon>
        <taxon>eudicotyledons</taxon>
        <taxon>Gunneridae</taxon>
        <taxon>Pentapetalae</taxon>
        <taxon>rosids</taxon>
        <taxon>fabids</taxon>
        <taxon>Fagales</taxon>
        <taxon>Fagaceae</taxon>
        <taxon>Quercus</taxon>
    </lineage>
</organism>
<evidence type="ECO:0000259" key="1">
    <source>
        <dbReference type="Pfam" id="PF14392"/>
    </source>
</evidence>
<name>A0AAW0LVS0_QUESU</name>
<evidence type="ECO:0000313" key="3">
    <source>
        <dbReference type="Proteomes" id="UP000237347"/>
    </source>
</evidence>
<evidence type="ECO:0000313" key="2">
    <source>
        <dbReference type="EMBL" id="KAK7855445.1"/>
    </source>
</evidence>
<sequence>MWRDGGNFDVRDLGNNTAMLIFDDEDDPQWILMQRPWSFDKYLGHLVNVRDSQTQWISFKYECMPNFCYWCGVTNHDEKDCRMWVSSQGTL</sequence>
<protein>
    <recommendedName>
        <fullName evidence="1">Zinc knuckle CX2CX4HX4C domain-containing protein</fullName>
    </recommendedName>
</protein>
<dbReference type="Proteomes" id="UP000237347">
    <property type="component" value="Unassembled WGS sequence"/>
</dbReference>
<reference evidence="2 3" key="1">
    <citation type="journal article" date="2018" name="Sci. Data">
        <title>The draft genome sequence of cork oak.</title>
        <authorList>
            <person name="Ramos A.M."/>
            <person name="Usie A."/>
            <person name="Barbosa P."/>
            <person name="Barros P.M."/>
            <person name="Capote T."/>
            <person name="Chaves I."/>
            <person name="Simoes F."/>
            <person name="Abreu I."/>
            <person name="Carrasquinho I."/>
            <person name="Faro C."/>
            <person name="Guimaraes J.B."/>
            <person name="Mendonca D."/>
            <person name="Nobrega F."/>
            <person name="Rodrigues L."/>
            <person name="Saibo N.J.M."/>
            <person name="Varela M.C."/>
            <person name="Egas C."/>
            <person name="Matos J."/>
            <person name="Miguel C.M."/>
            <person name="Oliveira M.M."/>
            <person name="Ricardo C.P."/>
            <person name="Goncalves S."/>
        </authorList>
    </citation>
    <scope>NUCLEOTIDE SEQUENCE [LARGE SCALE GENOMIC DNA]</scope>
    <source>
        <strain evidence="3">cv. HL8</strain>
    </source>
</reference>
<feature type="domain" description="Zinc knuckle CX2CX4HX4C" evidence="1">
    <location>
        <begin position="53"/>
        <end position="82"/>
    </location>
</feature>
<keyword evidence="3" id="KW-1185">Reference proteome</keyword>
<dbReference type="Pfam" id="PF14392">
    <property type="entry name" value="zf-CCHC_4"/>
    <property type="match status" value="1"/>
</dbReference>
<dbReference type="InterPro" id="IPR025836">
    <property type="entry name" value="Zn_knuckle_CX2CX4HX4C"/>
</dbReference>
<dbReference type="EMBL" id="PKMF04000045">
    <property type="protein sequence ID" value="KAK7855445.1"/>
    <property type="molecule type" value="Genomic_DNA"/>
</dbReference>
<gene>
    <name evidence="2" type="ORF">CFP56_027770</name>
</gene>